<comment type="caution">
    <text evidence="3">The sequence shown here is derived from an EMBL/GenBank/DDBJ whole genome shotgun (WGS) entry which is preliminary data.</text>
</comment>
<evidence type="ECO:0000313" key="3">
    <source>
        <dbReference type="EMBL" id="KAJ9561454.1"/>
    </source>
</evidence>
<dbReference type="EMBL" id="JARYMX010000002">
    <property type="protein sequence ID" value="KAJ9561454.1"/>
    <property type="molecule type" value="Genomic_DNA"/>
</dbReference>
<evidence type="ECO:0000256" key="2">
    <source>
        <dbReference type="SAM" id="MobiDB-lite"/>
    </source>
</evidence>
<keyword evidence="4" id="KW-1185">Reference proteome</keyword>
<organism evidence="3 4">
    <name type="scientific">Centaurea solstitialis</name>
    <name type="common">yellow star-thistle</name>
    <dbReference type="NCBI Taxonomy" id="347529"/>
    <lineage>
        <taxon>Eukaryota</taxon>
        <taxon>Viridiplantae</taxon>
        <taxon>Streptophyta</taxon>
        <taxon>Embryophyta</taxon>
        <taxon>Tracheophyta</taxon>
        <taxon>Spermatophyta</taxon>
        <taxon>Magnoliopsida</taxon>
        <taxon>eudicotyledons</taxon>
        <taxon>Gunneridae</taxon>
        <taxon>Pentapetalae</taxon>
        <taxon>asterids</taxon>
        <taxon>campanulids</taxon>
        <taxon>Asterales</taxon>
        <taxon>Asteraceae</taxon>
        <taxon>Carduoideae</taxon>
        <taxon>Cardueae</taxon>
        <taxon>Centaureinae</taxon>
        <taxon>Centaurea</taxon>
    </lineage>
</organism>
<reference evidence="3" key="1">
    <citation type="submission" date="2023-03" db="EMBL/GenBank/DDBJ databases">
        <title>Chromosome-scale reference genome and RAD-based genetic map of yellow starthistle (Centaurea solstitialis) reveal putative structural variation and QTLs associated with invader traits.</title>
        <authorList>
            <person name="Reatini B."/>
            <person name="Cang F.A."/>
            <person name="Jiang Q."/>
            <person name="Mckibben M.T.W."/>
            <person name="Barker M.S."/>
            <person name="Rieseberg L.H."/>
            <person name="Dlugosch K.M."/>
        </authorList>
    </citation>
    <scope>NUCLEOTIDE SEQUENCE</scope>
    <source>
        <strain evidence="3">CAN-66</strain>
        <tissue evidence="3">Leaf</tissue>
    </source>
</reference>
<keyword evidence="1" id="KW-0175">Coiled coil</keyword>
<protein>
    <submittedName>
        <fullName evidence="3">Uncharacterized protein</fullName>
    </submittedName>
</protein>
<proteinExistence type="predicted"/>
<feature type="region of interest" description="Disordered" evidence="2">
    <location>
        <begin position="105"/>
        <end position="124"/>
    </location>
</feature>
<name>A0AA38WS42_9ASTR</name>
<evidence type="ECO:0000313" key="4">
    <source>
        <dbReference type="Proteomes" id="UP001172457"/>
    </source>
</evidence>
<evidence type="ECO:0000256" key="1">
    <source>
        <dbReference type="SAM" id="Coils"/>
    </source>
</evidence>
<dbReference type="AlphaFoldDB" id="A0AA38WS42"/>
<accession>A0AA38WS42</accession>
<dbReference type="Proteomes" id="UP001172457">
    <property type="component" value="Chromosome 2"/>
</dbReference>
<gene>
    <name evidence="3" type="ORF">OSB04_006614</name>
</gene>
<feature type="coiled-coil region" evidence="1">
    <location>
        <begin position="8"/>
        <end position="42"/>
    </location>
</feature>
<sequence>MIMDNAFLASLQQQLQQANQQIQQLTNQTMQANQEIARLRASHIPTVPINPLYPPQHLRPSPRPTNPFSSTQPAYTHVPFNNGFVPQQSHPGFIPATTIQTTIPVNGGETNNSARLNGDPEQTESTMNVRIKLLEEQNEKMLALLTKLPGAVVPV</sequence>
<feature type="compositionally biased region" description="Polar residues" evidence="2">
    <location>
        <begin position="105"/>
        <end position="115"/>
    </location>
</feature>